<dbReference type="GO" id="GO:0032259">
    <property type="term" value="P:methylation"/>
    <property type="evidence" value="ECO:0007669"/>
    <property type="project" value="UniProtKB-KW"/>
</dbReference>
<dbReference type="InterPro" id="IPR013217">
    <property type="entry name" value="Methyltransf_12"/>
</dbReference>
<feature type="domain" description="Ketosynthase family 3 (KS3)" evidence="11">
    <location>
        <begin position="11"/>
        <end position="441"/>
    </location>
</feature>
<evidence type="ECO:0000259" key="10">
    <source>
        <dbReference type="PROSITE" id="PS50075"/>
    </source>
</evidence>
<dbReference type="Gene3D" id="3.10.129.110">
    <property type="entry name" value="Polyketide synthase dehydratase"/>
    <property type="match status" value="1"/>
</dbReference>
<dbReference type="GO" id="GO:0004315">
    <property type="term" value="F:3-oxoacyl-[acyl-carrier-protein] synthase activity"/>
    <property type="evidence" value="ECO:0007669"/>
    <property type="project" value="InterPro"/>
</dbReference>
<dbReference type="Pfam" id="PF16197">
    <property type="entry name" value="KAsynt_C_assoc"/>
    <property type="match status" value="1"/>
</dbReference>
<dbReference type="PROSITE" id="PS52019">
    <property type="entry name" value="PKS_MFAS_DH"/>
    <property type="match status" value="1"/>
</dbReference>
<dbReference type="Gene3D" id="2.60.130.10">
    <property type="entry name" value="Aromatic compound dioxygenase"/>
    <property type="match status" value="1"/>
</dbReference>
<evidence type="ECO:0000256" key="1">
    <source>
        <dbReference type="ARBA" id="ARBA00022450"/>
    </source>
</evidence>
<keyword evidence="1" id="KW-0596">Phosphopantetheine</keyword>
<dbReference type="InterPro" id="IPR029063">
    <property type="entry name" value="SAM-dependent_MTases_sf"/>
</dbReference>
<feature type="active site" description="Proton acceptor; for dehydratase activity" evidence="8">
    <location>
        <position position="997"/>
    </location>
</feature>
<evidence type="ECO:0000259" key="12">
    <source>
        <dbReference type="PROSITE" id="PS52019"/>
    </source>
</evidence>
<dbReference type="InterPro" id="IPR020806">
    <property type="entry name" value="PKS_PP-bd"/>
</dbReference>
<dbReference type="SUPFAM" id="SSF55048">
    <property type="entry name" value="Probable ACP-binding domain of malonyl-CoA ACP transacylase"/>
    <property type="match status" value="1"/>
</dbReference>
<dbReference type="InterPro" id="IPR020843">
    <property type="entry name" value="ER"/>
</dbReference>
<dbReference type="InterPro" id="IPR049551">
    <property type="entry name" value="PKS_DH_C"/>
</dbReference>
<dbReference type="GO" id="GO:0008168">
    <property type="term" value="F:methyltransferase activity"/>
    <property type="evidence" value="ECO:0007669"/>
    <property type="project" value="UniProtKB-KW"/>
</dbReference>
<dbReference type="GO" id="GO:0031177">
    <property type="term" value="F:phosphopantetheine binding"/>
    <property type="evidence" value="ECO:0007669"/>
    <property type="project" value="InterPro"/>
</dbReference>
<dbReference type="PROSITE" id="PS00606">
    <property type="entry name" value="KS3_1"/>
    <property type="match status" value="1"/>
</dbReference>
<dbReference type="InterPro" id="IPR009081">
    <property type="entry name" value="PP-bd_ACP"/>
</dbReference>
<dbReference type="InterPro" id="IPR016036">
    <property type="entry name" value="Malonyl_transacylase_ACP-bd"/>
</dbReference>
<evidence type="ECO:0000313" key="14">
    <source>
        <dbReference type="Proteomes" id="UP000251714"/>
    </source>
</evidence>
<dbReference type="InterPro" id="IPR032821">
    <property type="entry name" value="PKS_assoc"/>
</dbReference>
<evidence type="ECO:0000256" key="6">
    <source>
        <dbReference type="ARBA" id="ARBA00023268"/>
    </source>
</evidence>
<dbReference type="InterPro" id="IPR011032">
    <property type="entry name" value="GroES-like_sf"/>
</dbReference>
<dbReference type="Pfam" id="PF08659">
    <property type="entry name" value="KR"/>
    <property type="match status" value="1"/>
</dbReference>
<feature type="region of interest" description="Disordered" evidence="9">
    <location>
        <begin position="2653"/>
        <end position="2673"/>
    </location>
</feature>
<dbReference type="GO" id="GO:0008199">
    <property type="term" value="F:ferric iron binding"/>
    <property type="evidence" value="ECO:0007669"/>
    <property type="project" value="InterPro"/>
</dbReference>
<evidence type="ECO:0000313" key="13">
    <source>
        <dbReference type="EMBL" id="RBA13597.1"/>
    </source>
</evidence>
<feature type="region of interest" description="N-terminal hotdog fold" evidence="8">
    <location>
        <begin position="965"/>
        <end position="1105"/>
    </location>
</feature>
<keyword evidence="5" id="KW-0560">Oxidoreductase</keyword>
<evidence type="ECO:0000259" key="11">
    <source>
        <dbReference type="PROSITE" id="PS52004"/>
    </source>
</evidence>
<dbReference type="InterPro" id="IPR014031">
    <property type="entry name" value="Ketoacyl_synth_C"/>
</dbReference>
<dbReference type="SMART" id="SM00822">
    <property type="entry name" value="PKS_KR"/>
    <property type="match status" value="1"/>
</dbReference>
<dbReference type="Gene3D" id="1.10.1200.10">
    <property type="entry name" value="ACP-like"/>
    <property type="match status" value="1"/>
</dbReference>
<dbReference type="InterPro" id="IPR018201">
    <property type="entry name" value="Ketoacyl_synth_AS"/>
</dbReference>
<dbReference type="InterPro" id="IPR036736">
    <property type="entry name" value="ACP-like_sf"/>
</dbReference>
<reference evidence="13 14" key="1">
    <citation type="submission" date="2017-12" db="EMBL/GenBank/DDBJ databases">
        <title>Genome sequence of the mycotoxigenic crop pathogen Fusarium proliferatum, strain ITEM 2341 from Date Palm.</title>
        <authorList>
            <person name="Almiman B.F."/>
            <person name="Shittu T.A."/>
            <person name="Muthumeenakshi S."/>
            <person name="Baroncelli R."/>
            <person name="Sreenivasaprasada S."/>
        </authorList>
    </citation>
    <scope>NUCLEOTIDE SEQUENCE [LARGE SCALE GENOMIC DNA]</scope>
    <source>
        <strain evidence="13 14">ITEM 2341</strain>
    </source>
</reference>
<dbReference type="GO" id="GO:0016702">
    <property type="term" value="F:oxidoreductase activity, acting on single donors with incorporation of molecular oxygen, incorporation of two atoms of oxygen"/>
    <property type="evidence" value="ECO:0007669"/>
    <property type="project" value="InterPro"/>
</dbReference>
<dbReference type="GO" id="GO:0006633">
    <property type="term" value="P:fatty acid biosynthetic process"/>
    <property type="evidence" value="ECO:0007669"/>
    <property type="project" value="InterPro"/>
</dbReference>
<dbReference type="SUPFAM" id="SSF49482">
    <property type="entry name" value="Aromatic compound dioxygenase"/>
    <property type="match status" value="1"/>
</dbReference>
<keyword evidence="2" id="KW-0597">Phosphoprotein</keyword>
<organism evidence="13 14">
    <name type="scientific">Gibberella intermedia</name>
    <name type="common">Bulb rot disease fungus</name>
    <name type="synonym">Fusarium proliferatum</name>
    <dbReference type="NCBI Taxonomy" id="948311"/>
    <lineage>
        <taxon>Eukaryota</taxon>
        <taxon>Fungi</taxon>
        <taxon>Dikarya</taxon>
        <taxon>Ascomycota</taxon>
        <taxon>Pezizomycotina</taxon>
        <taxon>Sordariomycetes</taxon>
        <taxon>Hypocreomycetidae</taxon>
        <taxon>Hypocreales</taxon>
        <taxon>Nectriaceae</taxon>
        <taxon>Fusarium</taxon>
        <taxon>Fusarium fujikuroi species complex</taxon>
    </lineage>
</organism>
<dbReference type="CDD" id="cd03457">
    <property type="entry name" value="intradiol_dioxygenase_like"/>
    <property type="match status" value="1"/>
</dbReference>
<dbReference type="SUPFAM" id="SSF51735">
    <property type="entry name" value="NAD(P)-binding Rossmann-fold domains"/>
    <property type="match status" value="2"/>
</dbReference>
<feature type="active site" description="Proton donor; for dehydratase activity" evidence="8">
    <location>
        <position position="1184"/>
    </location>
</feature>
<evidence type="ECO:0000256" key="3">
    <source>
        <dbReference type="ARBA" id="ARBA00022679"/>
    </source>
</evidence>
<keyword evidence="7" id="KW-0012">Acyltransferase</keyword>
<feature type="compositionally biased region" description="Basic and acidic residues" evidence="9">
    <location>
        <begin position="2660"/>
        <end position="2673"/>
    </location>
</feature>
<evidence type="ECO:0000256" key="8">
    <source>
        <dbReference type="PROSITE-ProRule" id="PRU01363"/>
    </source>
</evidence>
<dbReference type="CDD" id="cd00833">
    <property type="entry name" value="PKS"/>
    <property type="match status" value="1"/>
</dbReference>
<dbReference type="Gene3D" id="3.90.180.10">
    <property type="entry name" value="Medium-chain alcohol dehydrogenases, catalytic domain"/>
    <property type="match status" value="1"/>
</dbReference>
<dbReference type="InterPro" id="IPR016039">
    <property type="entry name" value="Thiolase-like"/>
</dbReference>
<dbReference type="SMART" id="SM00825">
    <property type="entry name" value="PKS_KS"/>
    <property type="match status" value="1"/>
</dbReference>
<gene>
    <name evidence="13" type="ORF">FPRO05_02390</name>
</gene>
<dbReference type="Gene3D" id="3.30.70.3290">
    <property type="match status" value="1"/>
</dbReference>
<dbReference type="InterPro" id="IPR014030">
    <property type="entry name" value="Ketoacyl_synth_N"/>
</dbReference>
<dbReference type="InterPro" id="IPR057326">
    <property type="entry name" value="KR_dom"/>
</dbReference>
<name>A0A365MYH8_GIBIN</name>
<dbReference type="Gene3D" id="3.40.50.150">
    <property type="entry name" value="Vaccinia Virus protein VP39"/>
    <property type="match status" value="1"/>
</dbReference>
<dbReference type="PANTHER" id="PTHR43775">
    <property type="entry name" value="FATTY ACID SYNTHASE"/>
    <property type="match status" value="1"/>
</dbReference>
<keyword evidence="3" id="KW-0808">Transferase</keyword>
<comment type="caution">
    <text evidence="13">The sequence shown here is derived from an EMBL/GenBank/DDBJ whole genome shotgun (WGS) entry which is preliminary data.</text>
</comment>
<dbReference type="InterPro" id="IPR020807">
    <property type="entry name" value="PKS_DH"/>
</dbReference>
<protein>
    <submittedName>
        <fullName evidence="13">Polyketide synthase-5</fullName>
    </submittedName>
</protein>
<dbReference type="InterPro" id="IPR001227">
    <property type="entry name" value="Ac_transferase_dom_sf"/>
</dbReference>
<dbReference type="InterPro" id="IPR013968">
    <property type="entry name" value="PKS_KR"/>
</dbReference>
<evidence type="ECO:0000256" key="4">
    <source>
        <dbReference type="ARBA" id="ARBA00022857"/>
    </source>
</evidence>
<accession>A0A365MYH8</accession>
<dbReference type="InterPro" id="IPR036291">
    <property type="entry name" value="NAD(P)-bd_dom_sf"/>
</dbReference>
<feature type="region of interest" description="C-terminal hotdog fold" evidence="8">
    <location>
        <begin position="1118"/>
        <end position="1270"/>
    </location>
</feature>
<dbReference type="SUPFAM" id="SSF53335">
    <property type="entry name" value="S-adenosyl-L-methionine-dependent methyltransferases"/>
    <property type="match status" value="1"/>
</dbReference>
<dbReference type="Proteomes" id="UP000251714">
    <property type="component" value="Unassembled WGS sequence"/>
</dbReference>
<feature type="domain" description="PKS/mFAS DH" evidence="12">
    <location>
        <begin position="965"/>
        <end position="1270"/>
    </location>
</feature>
<dbReference type="Gene3D" id="3.40.47.10">
    <property type="match status" value="1"/>
</dbReference>
<dbReference type="Pfam" id="PF21089">
    <property type="entry name" value="PKS_DH_N"/>
    <property type="match status" value="1"/>
</dbReference>
<proteinExistence type="predicted"/>
<keyword evidence="6" id="KW-0511">Multifunctional enzyme</keyword>
<dbReference type="SMART" id="SM00829">
    <property type="entry name" value="PKS_ER"/>
    <property type="match status" value="1"/>
</dbReference>
<dbReference type="CDD" id="cd05195">
    <property type="entry name" value="enoyl_red"/>
    <property type="match status" value="1"/>
</dbReference>
<dbReference type="GO" id="GO:0044550">
    <property type="term" value="P:secondary metabolite biosynthetic process"/>
    <property type="evidence" value="ECO:0007669"/>
    <property type="project" value="TreeGrafter"/>
</dbReference>
<dbReference type="Pfam" id="PF02801">
    <property type="entry name" value="Ketoacyl-synt_C"/>
    <property type="match status" value="1"/>
</dbReference>
<dbReference type="InterPro" id="IPR020841">
    <property type="entry name" value="PKS_Beta-ketoAc_synthase_dom"/>
</dbReference>
<dbReference type="Gene3D" id="3.40.50.720">
    <property type="entry name" value="NAD(P)-binding Rossmann-like Domain"/>
    <property type="match status" value="2"/>
</dbReference>
<dbReference type="SUPFAM" id="SSF47336">
    <property type="entry name" value="ACP-like"/>
    <property type="match status" value="1"/>
</dbReference>
<dbReference type="InterPro" id="IPR042104">
    <property type="entry name" value="PKS_dehydratase_sf"/>
</dbReference>
<dbReference type="SMART" id="SM00826">
    <property type="entry name" value="PKS_DH"/>
    <property type="match status" value="1"/>
</dbReference>
<dbReference type="GO" id="GO:0004312">
    <property type="term" value="F:fatty acid synthase activity"/>
    <property type="evidence" value="ECO:0007669"/>
    <property type="project" value="TreeGrafter"/>
</dbReference>
<evidence type="ECO:0000256" key="2">
    <source>
        <dbReference type="ARBA" id="ARBA00022553"/>
    </source>
</evidence>
<dbReference type="PROSITE" id="PS52004">
    <property type="entry name" value="KS3_2"/>
    <property type="match status" value="1"/>
</dbReference>
<dbReference type="SMART" id="SM00823">
    <property type="entry name" value="PKS_PP"/>
    <property type="match status" value="1"/>
</dbReference>
<dbReference type="SUPFAM" id="SSF50129">
    <property type="entry name" value="GroES-like"/>
    <property type="match status" value="1"/>
</dbReference>
<dbReference type="SUPFAM" id="SSF53901">
    <property type="entry name" value="Thiolase-like"/>
    <property type="match status" value="1"/>
</dbReference>
<dbReference type="Pfam" id="PF00109">
    <property type="entry name" value="ketoacyl-synt"/>
    <property type="match status" value="1"/>
</dbReference>
<dbReference type="InterPro" id="IPR049552">
    <property type="entry name" value="PKS_DH_N"/>
</dbReference>
<feature type="domain" description="Carrier" evidence="10">
    <location>
        <begin position="2510"/>
        <end position="2588"/>
    </location>
</feature>
<sequence>MNGHSGQHSPSEPVAIVGMACRYAGGVRDPPGLWKLLKEKRDAWREFNDARAFTAEGFHHPNHERPGSMTTRGGYLLEEDPRLFDPGFFGISGREVETMDPSQRKLLEVVYEAVESGGESWESISGSRTGVYIGNFAADHLLIQSRDWEDAKPYSATGADSSILANRISYIFNLQGPSLVTTTACSSSMYALHLAVQAMRNDECDSAIVAAANCILDPTMQMVLDKLGALSPTSRCHTFDVAANGYARGEGYAALYLRKTSLAVAQDSPIRAMIRGTAVNANGRTGGIARPQADGQEAVIRKAYENAGGLRFSDTSFFECHGTGTQAGDPIEISAVGNVFGPSRSDAPEDRLLIGAVKTNLGHTEGASAIASVIKVVLSLEAGEIPPSYGVNTLNPAIDFAKAKVEVVRDGAVPWPKDKIRRASINSFGFGGANGHCIIDHVNVLLPDYVKPGIASQKLLQARVANAVDHKNGEPPSTVTSPTKLQKADALSRELVLLPFSAHSVSSLQLNIKSLAQVIEQQSLADVAYTLALKRSRFQHRCFRIVSKDDPKKGLTDTDGRIFSGANRLAAVGFIFTGQGAQWHGMGSQLLDYAEFGDTISYLDQVMRALESAPCWSIRDILTMSCEEGRIHAADVAQTVCTAVQIGIVDLLASWNVRPAAVVGHSSGEIAASYASGYLTAAEAITVAYLRGQAVSSNKQKGAMLAVGLGPDRILPYLDDKQETIKVAAINSPDSVTISGDICEINEISTILTKEEIFNRPLRTGGNAYHSHHMQDISECYSKALSYQLERTTALSAVDKGHRYPQVRWVSSVRPKEPIPDSIPPSYWKDNLESPVRFCDAVSNLLSDKTSHIDVLVEIGPHPSLKSPLDRICKSLSQEVSHVSSLRRGEDARASMLKLAGSLFGLNAAIDLVAVNAVDDQERKHGLIHGCTAINLPPYQYTYQSVKYYESRPSKEFRLRKVPRHDLLGVRVPGTAKFQPQWRNVLTIKNIPWLSEHRLSSEPCFPVSGFVAMAMEAASQTYREVPGSLPIAAYTIKDMCIKSALVIPEDERGIEIVLSITTSGALSAKPTAPAWCSFTISTVNSDSEEWTEHCTGRVRVEVTQPVSLDKINTNSMDSRLPDVRAWYRQFRKLGIEHGPTFQTLFDLTADPRQNMATGRVALSTTAGSLPGGESSYIIHPTALDGMFQLGLIACAGGQVEEANTAFVPLHLARLYLKARDGQDSADAIAHSTVNGNKSANLHLQLLNKAGEVVIQMRDFTFIKYGRSAECRDKAFSSPFSRLSWKPHFPALNNTQFRRLFPPPQENLERIGPLERVDKIVALVLFDIYDEFLRPDKNFQPPSELEQWVSWARRTIETDQREAMVQARELSTEDRQELLKTLYDAAGDDPESKAAKILHANMGDILHGKKTSLEVLVPDGLLTAMYQEGHMLVGAYPQLSNALRCLGHASPRLRILEIGAGTGGATRVAMRAHSCLNGIKSYASYTFTDISPGFLTSAKSSLEEFPDMEFSILDIEQDPEEQGYGAVYDVVLASQSIHATASMKQTLANCRKLLKPGGKLILVESTRTRVLAGLLYGTMTGYWLGIDDDRSEGPFMSIQKWDRRLKELGFSGVELTLDDYPEPFTTTSVIVSTFAGDMAQQKHINGVSRNNELVHILYGAGGEPLLLASVSHQLAEQGIRYNPSPLDKAMDLISEGARVIAFLDDENLLLDLNGHQLAVLQHLARNCKSMIWLTSTGLVRGQSPDGALATGLLRTLGTENPTSKFASIDINSENFDVQESKDELARAIVNLELSLQTRGTGLSDTIDREFSWEDGCMWSPRVVPDDRLNKYAERLRSPENSTFDMAVLGSQGPLTPMLGSTHSLKSLYFQPSQDACQPLRSDQIEVQVFAVSLSPRDEEEMPDKLPLGFSGVVSKVGEAVTALSPNTLVWGVTHGPLSNYVRVPATFVQKLKLGCDLAGASTIPVPYMMAMYALEHLARIKKGQRLLILSGAGHVELAAIRVAQLRGAEVFATAKTPDDACILADSASLPLSHILSSSDLAALLQKAISGVEKRFSVVLVTSATDFIEASLDALVPMGHLISLCEQELKGYDLAKKQLNFSTFTVDQILKLDPELAAQLMKAVDIRYQQGDISPLVPIVPVDVSELSQALPADVNSGRIVVKFMDPASLIKRAPATVRFDPEAVYIISGGFGGLGRAFVRWMFDRGAQGFLLLSRQGANTPEAKLLVQSLESAGARVIAPRCDVSDRKRVLEVIQETSTYRPVKGVIHAALSLSDISFDKLTIDQWRNGIAAKVNGTKHLHEATRSLPLDFFIMTTSTETIWAPPTQSVYMAASNFQDHFARYRRRLGLPASTIAYGLVNDVKSDWKDASSGTVSMYERNKALTISEHGVLAALEMAFLDNGTTHVAPPSQSIDHDPLFDANIFTCLDPSAMAIRQEETAQATTSTSIPKWYSDGKVSLIIGALEDAQRLSNSNKSTEVTSESSQSAIARIRQTFEERYEAAKEHIDEHQKLVEFVSGAISKALSDMLFIDILNINPENSIAGHGVDSLIAAELRNWFHQAFGISIMTGQLLDADTGIKDLAAEIVEIGSMSVLLAAIIYFLAITLSLVSAHQDHESIGRSPGAQSNIQHCMSKLNSPGREIRNVQRRSELASHLRKRKGHELTPLETSHESDKDFTLSTPESIIFASNGSCALSYQATVGNQYVAGEYIRHHVTEGQSGVPLTILFEILDWNTCEPVEDVFVEVWSCNATGVYGGVSTGNDTSDMDNTMLRGVQQTDSEGVVTFDTIFPGHYSVRANHIHLMVHTKAAASAKNGTLLDLSASYVGQVFFDQDLVHEVEALPAYAANKQILTLNENDGLVKKELEAGSNPFMDYVRLGHDIEDGLLAWYTFGVDMSTRIHATPAAYLHHDDDSLDHTKEMSSID</sequence>
<dbReference type="PROSITE" id="PS50075">
    <property type="entry name" value="CARRIER"/>
    <property type="match status" value="1"/>
</dbReference>
<dbReference type="CDD" id="cd02440">
    <property type="entry name" value="AdoMet_MTases"/>
    <property type="match status" value="1"/>
</dbReference>
<dbReference type="InterPro" id="IPR016035">
    <property type="entry name" value="Acyl_Trfase/lysoPLipase"/>
</dbReference>
<dbReference type="CDD" id="cd05274">
    <property type="entry name" value="KR_FAS_SDR_x"/>
    <property type="match status" value="1"/>
</dbReference>
<dbReference type="EMBL" id="PKMI01000028">
    <property type="protein sequence ID" value="RBA13597.1"/>
    <property type="molecule type" value="Genomic_DNA"/>
</dbReference>
<keyword evidence="4" id="KW-0521">NADP</keyword>
<dbReference type="InterPro" id="IPR015889">
    <property type="entry name" value="Intradiol_dOase_core"/>
</dbReference>
<dbReference type="Pfam" id="PF14765">
    <property type="entry name" value="PS-DH"/>
    <property type="match status" value="1"/>
</dbReference>
<dbReference type="SMART" id="SM00827">
    <property type="entry name" value="PKS_AT"/>
    <property type="match status" value="1"/>
</dbReference>
<dbReference type="Pfam" id="PF23297">
    <property type="entry name" value="ACP_SdgA_C"/>
    <property type="match status" value="1"/>
</dbReference>
<dbReference type="Gene3D" id="3.40.366.10">
    <property type="entry name" value="Malonyl-Coenzyme A Acyl Carrier Protein, domain 2"/>
    <property type="match status" value="1"/>
</dbReference>
<evidence type="ECO:0000256" key="9">
    <source>
        <dbReference type="SAM" id="MobiDB-lite"/>
    </source>
</evidence>
<dbReference type="InterPro" id="IPR014043">
    <property type="entry name" value="Acyl_transferase_dom"/>
</dbReference>
<dbReference type="Pfam" id="PF08242">
    <property type="entry name" value="Methyltransf_12"/>
    <property type="match status" value="1"/>
</dbReference>
<dbReference type="SUPFAM" id="SSF52151">
    <property type="entry name" value="FabD/lysophospholipase-like"/>
    <property type="match status" value="1"/>
</dbReference>
<dbReference type="InterPro" id="IPR050091">
    <property type="entry name" value="PKS_NRPS_Biosynth_Enz"/>
</dbReference>
<evidence type="ECO:0000256" key="7">
    <source>
        <dbReference type="ARBA" id="ARBA00023315"/>
    </source>
</evidence>
<evidence type="ECO:0000256" key="5">
    <source>
        <dbReference type="ARBA" id="ARBA00023002"/>
    </source>
</evidence>
<dbReference type="InterPro" id="IPR049900">
    <property type="entry name" value="PKS_mFAS_DH"/>
</dbReference>
<dbReference type="Pfam" id="PF00698">
    <property type="entry name" value="Acyl_transf_1"/>
    <property type="match status" value="1"/>
</dbReference>
<dbReference type="PANTHER" id="PTHR43775:SF50">
    <property type="entry name" value="HIGHLY REDUCING POLYKETIDE SYNTHASE SRDA"/>
    <property type="match status" value="1"/>
</dbReference>